<accession>A0A7W9SZW8</accession>
<keyword evidence="3" id="KW-1185">Reference proteome</keyword>
<dbReference type="EMBL" id="JACHGG010000001">
    <property type="protein sequence ID" value="MBB6058128.1"/>
    <property type="molecule type" value="Genomic_DNA"/>
</dbReference>
<comment type="caution">
    <text evidence="2">The sequence shown here is derived from an EMBL/GenBank/DDBJ whole genome shotgun (WGS) entry which is preliminary data.</text>
</comment>
<protein>
    <recommendedName>
        <fullName evidence="4">Oxalate:formate antiporter</fullName>
    </recommendedName>
</protein>
<dbReference type="AlphaFoldDB" id="A0A7W9SZW8"/>
<keyword evidence="1" id="KW-1133">Transmembrane helix</keyword>
<gene>
    <name evidence="2" type="ORF">HNQ93_000958</name>
</gene>
<evidence type="ECO:0008006" key="4">
    <source>
        <dbReference type="Google" id="ProtNLM"/>
    </source>
</evidence>
<organism evidence="2 3">
    <name type="scientific">Hymenobacter luteus</name>
    <dbReference type="NCBI Taxonomy" id="1411122"/>
    <lineage>
        <taxon>Bacteria</taxon>
        <taxon>Pseudomonadati</taxon>
        <taxon>Bacteroidota</taxon>
        <taxon>Cytophagia</taxon>
        <taxon>Cytophagales</taxon>
        <taxon>Hymenobacteraceae</taxon>
        <taxon>Hymenobacter</taxon>
    </lineage>
</organism>
<evidence type="ECO:0000313" key="3">
    <source>
        <dbReference type="Proteomes" id="UP000532746"/>
    </source>
</evidence>
<feature type="transmembrane region" description="Helical" evidence="1">
    <location>
        <begin position="25"/>
        <end position="50"/>
    </location>
</feature>
<reference evidence="2 3" key="1">
    <citation type="submission" date="2020-08" db="EMBL/GenBank/DDBJ databases">
        <title>Genomic Encyclopedia of Type Strains, Phase IV (KMG-IV): sequencing the most valuable type-strain genomes for metagenomic binning, comparative biology and taxonomic classification.</title>
        <authorList>
            <person name="Goeker M."/>
        </authorList>
    </citation>
    <scope>NUCLEOTIDE SEQUENCE [LARGE SCALE GENOMIC DNA]</scope>
    <source>
        <strain evidence="2 3">DSM 26718</strain>
    </source>
</reference>
<keyword evidence="1" id="KW-0812">Transmembrane</keyword>
<dbReference type="RefSeq" id="WP_183402599.1">
    <property type="nucleotide sequence ID" value="NZ_JACHGG010000001.1"/>
</dbReference>
<proteinExistence type="predicted"/>
<keyword evidence="1" id="KW-0472">Membrane</keyword>
<name>A0A7W9SZW8_9BACT</name>
<evidence type="ECO:0000256" key="1">
    <source>
        <dbReference type="SAM" id="Phobius"/>
    </source>
</evidence>
<dbReference type="Proteomes" id="UP000532746">
    <property type="component" value="Unassembled WGS sequence"/>
</dbReference>
<sequence length="51" mass="5214">MSTPANLSSATPPAQEPAAVGGSAILAWLYVGIPLAWGVSQTFIKALALFK</sequence>
<evidence type="ECO:0000313" key="2">
    <source>
        <dbReference type="EMBL" id="MBB6058128.1"/>
    </source>
</evidence>